<proteinExistence type="predicted"/>
<keyword evidence="2" id="KW-0677">Repeat</keyword>
<dbReference type="InterPro" id="IPR001451">
    <property type="entry name" value="Hexapep"/>
</dbReference>
<organism evidence="4 5">
    <name type="scientific">Nocardioides zeicaulis</name>
    <dbReference type="NCBI Taxonomy" id="1776857"/>
    <lineage>
        <taxon>Bacteria</taxon>
        <taxon>Bacillati</taxon>
        <taxon>Actinomycetota</taxon>
        <taxon>Actinomycetes</taxon>
        <taxon>Propionibacteriales</taxon>
        <taxon>Nocardioidaceae</taxon>
        <taxon>Nocardioides</taxon>
    </lineage>
</organism>
<dbReference type="SUPFAM" id="SSF51161">
    <property type="entry name" value="Trimeric LpxA-like enzymes"/>
    <property type="match status" value="1"/>
</dbReference>
<dbReference type="EMBL" id="JBHLXH010000001">
    <property type="protein sequence ID" value="MFC0222132.1"/>
    <property type="molecule type" value="Genomic_DNA"/>
</dbReference>
<sequence>MGRLAVVGAGGFASEVLALVEASNAAAGSPVWQVVGVLADWVPDDDFLDSWDVAHLGATDAHTRLDADVSLVVAVGDPDARRALVARIGSGRDYATLVHPSAALGRHVRLGAGAVVCSHASLTTHVVVGRHAQVHAGAVVGHDCVLDDLATVSPGAIVSGGVHLEEASFLGAGAVVNPRVTVGRGAVVGSGAVVVSDVAAGTTAVGVPARPLAR</sequence>
<gene>
    <name evidence="4" type="ORF">ACFFJG_06535</name>
</gene>
<dbReference type="Pfam" id="PF17836">
    <property type="entry name" value="PglD_N"/>
    <property type="match status" value="1"/>
</dbReference>
<dbReference type="Gene3D" id="3.40.50.20">
    <property type="match status" value="1"/>
</dbReference>
<feature type="domain" description="PglD N-terminal" evidence="3">
    <location>
        <begin position="3"/>
        <end position="87"/>
    </location>
</feature>
<evidence type="ECO:0000259" key="3">
    <source>
        <dbReference type="Pfam" id="PF17836"/>
    </source>
</evidence>
<dbReference type="NCBIfam" id="TIGR03570">
    <property type="entry name" value="NeuD_NnaD"/>
    <property type="match status" value="1"/>
</dbReference>
<dbReference type="PANTHER" id="PTHR43300">
    <property type="entry name" value="ACETYLTRANSFERASE"/>
    <property type="match status" value="1"/>
</dbReference>
<dbReference type="InterPro" id="IPR050179">
    <property type="entry name" value="Trans_hexapeptide_repeat"/>
</dbReference>
<evidence type="ECO:0000313" key="4">
    <source>
        <dbReference type="EMBL" id="MFC0222132.1"/>
    </source>
</evidence>
<keyword evidence="1" id="KW-0808">Transferase</keyword>
<dbReference type="PANTHER" id="PTHR43300:SF7">
    <property type="entry name" value="UDP-N-ACETYLBACILLOSAMINE N-ACETYLTRANSFERASE"/>
    <property type="match status" value="1"/>
</dbReference>
<comment type="caution">
    <text evidence="4">The sequence shown here is derived from an EMBL/GenBank/DDBJ whole genome shotgun (WGS) entry which is preliminary data.</text>
</comment>
<dbReference type="InterPro" id="IPR041561">
    <property type="entry name" value="PglD_N"/>
</dbReference>
<accession>A0ABV6DZI3</accession>
<dbReference type="PROSITE" id="PS00101">
    <property type="entry name" value="HEXAPEP_TRANSFERASES"/>
    <property type="match status" value="1"/>
</dbReference>
<dbReference type="InterPro" id="IPR020019">
    <property type="entry name" value="AcTrfase_PglD-like"/>
</dbReference>
<dbReference type="Pfam" id="PF00132">
    <property type="entry name" value="Hexapep"/>
    <property type="match status" value="1"/>
</dbReference>
<reference evidence="4 5" key="1">
    <citation type="submission" date="2024-09" db="EMBL/GenBank/DDBJ databases">
        <authorList>
            <person name="Sun Q."/>
            <person name="Mori K."/>
        </authorList>
    </citation>
    <scope>NUCLEOTIDE SEQUENCE [LARGE SCALE GENOMIC DNA]</scope>
    <source>
        <strain evidence="4 5">CCM 8654</strain>
    </source>
</reference>
<evidence type="ECO:0000256" key="1">
    <source>
        <dbReference type="ARBA" id="ARBA00022679"/>
    </source>
</evidence>
<dbReference type="InterPro" id="IPR011004">
    <property type="entry name" value="Trimer_LpxA-like_sf"/>
</dbReference>
<protein>
    <submittedName>
        <fullName evidence="4">NeuD/PglB/VioB family sugar acetyltransferase</fullName>
    </submittedName>
</protein>
<dbReference type="Proteomes" id="UP001589698">
    <property type="component" value="Unassembled WGS sequence"/>
</dbReference>
<dbReference type="RefSeq" id="WP_378517792.1">
    <property type="nucleotide sequence ID" value="NZ_CBCSDI010000010.1"/>
</dbReference>
<dbReference type="InterPro" id="IPR018357">
    <property type="entry name" value="Hexapep_transf_CS"/>
</dbReference>
<dbReference type="Gene3D" id="2.160.10.10">
    <property type="entry name" value="Hexapeptide repeat proteins"/>
    <property type="match status" value="1"/>
</dbReference>
<keyword evidence="5" id="KW-1185">Reference proteome</keyword>
<evidence type="ECO:0000256" key="2">
    <source>
        <dbReference type="ARBA" id="ARBA00022737"/>
    </source>
</evidence>
<dbReference type="CDD" id="cd03360">
    <property type="entry name" value="LbH_AT_putative"/>
    <property type="match status" value="1"/>
</dbReference>
<name>A0ABV6DZI3_9ACTN</name>
<evidence type="ECO:0000313" key="5">
    <source>
        <dbReference type="Proteomes" id="UP001589698"/>
    </source>
</evidence>